<evidence type="ECO:0000313" key="4">
    <source>
        <dbReference type="Proteomes" id="UP001627284"/>
    </source>
</evidence>
<organism evidence="3 4">
    <name type="scientific">Solanum stoloniferum</name>
    <dbReference type="NCBI Taxonomy" id="62892"/>
    <lineage>
        <taxon>Eukaryota</taxon>
        <taxon>Viridiplantae</taxon>
        <taxon>Streptophyta</taxon>
        <taxon>Embryophyta</taxon>
        <taxon>Tracheophyta</taxon>
        <taxon>Spermatophyta</taxon>
        <taxon>Magnoliopsida</taxon>
        <taxon>eudicotyledons</taxon>
        <taxon>Gunneridae</taxon>
        <taxon>Pentapetalae</taxon>
        <taxon>asterids</taxon>
        <taxon>lamiids</taxon>
        <taxon>Solanales</taxon>
        <taxon>Solanaceae</taxon>
        <taxon>Solanoideae</taxon>
        <taxon>Solaneae</taxon>
        <taxon>Solanum</taxon>
    </lineage>
</organism>
<feature type="region of interest" description="Disordered" evidence="1">
    <location>
        <begin position="81"/>
        <end position="104"/>
    </location>
</feature>
<reference evidence="3 4" key="1">
    <citation type="submission" date="2024-05" db="EMBL/GenBank/DDBJ databases">
        <title>De novo assembly of an allotetraploid wild potato.</title>
        <authorList>
            <person name="Hosaka A.J."/>
        </authorList>
    </citation>
    <scope>NUCLEOTIDE SEQUENCE [LARGE SCALE GENOMIC DNA]</scope>
    <source>
        <tissue evidence="3">Young leaves</tissue>
    </source>
</reference>
<gene>
    <name evidence="3" type="ORF">AABB24_012825</name>
</gene>
<feature type="non-terminal residue" evidence="3">
    <location>
        <position position="1"/>
    </location>
</feature>
<accession>A0ABD2U5E3</accession>
<sequence>YNPPNSNFFLHTLTQQHSLTMNSLFHFIFFLFLLLLLLSTTTTTAAIRQPPPAPFPHPYVSSMRKQQLNFQPQASAPTIARDFESDMRRVPTGPNPLHNKKRKT</sequence>
<name>A0ABD2U5E3_9SOLN</name>
<dbReference type="AlphaFoldDB" id="A0ABD2U5E3"/>
<evidence type="ECO:0000313" key="3">
    <source>
        <dbReference type="EMBL" id="KAL3363786.1"/>
    </source>
</evidence>
<proteinExistence type="predicted"/>
<dbReference type="EMBL" id="JBJKTR010000007">
    <property type="protein sequence ID" value="KAL3363786.1"/>
    <property type="molecule type" value="Genomic_DNA"/>
</dbReference>
<keyword evidence="2" id="KW-1133">Transmembrane helix</keyword>
<keyword evidence="2" id="KW-0472">Membrane</keyword>
<protein>
    <submittedName>
        <fullName evidence="3">Uncharacterized protein</fullName>
    </submittedName>
</protein>
<feature type="transmembrane region" description="Helical" evidence="2">
    <location>
        <begin position="20"/>
        <end position="38"/>
    </location>
</feature>
<evidence type="ECO:0000256" key="1">
    <source>
        <dbReference type="SAM" id="MobiDB-lite"/>
    </source>
</evidence>
<keyword evidence="4" id="KW-1185">Reference proteome</keyword>
<comment type="caution">
    <text evidence="3">The sequence shown here is derived from an EMBL/GenBank/DDBJ whole genome shotgun (WGS) entry which is preliminary data.</text>
</comment>
<dbReference type="Proteomes" id="UP001627284">
    <property type="component" value="Unassembled WGS sequence"/>
</dbReference>
<evidence type="ECO:0000256" key="2">
    <source>
        <dbReference type="SAM" id="Phobius"/>
    </source>
</evidence>
<keyword evidence="2" id="KW-0812">Transmembrane</keyword>